<dbReference type="GO" id="GO:0004553">
    <property type="term" value="F:hydrolase activity, hydrolyzing O-glycosyl compounds"/>
    <property type="evidence" value="ECO:0007669"/>
    <property type="project" value="InterPro"/>
</dbReference>
<organism evidence="4 5">
    <name type="scientific">Clavibacter michiganensis</name>
    <dbReference type="NCBI Taxonomy" id="28447"/>
    <lineage>
        <taxon>Bacteria</taxon>
        <taxon>Bacillati</taxon>
        <taxon>Actinomycetota</taxon>
        <taxon>Actinomycetes</taxon>
        <taxon>Micrococcales</taxon>
        <taxon>Microbacteriaceae</taxon>
        <taxon>Clavibacter</taxon>
    </lineage>
</organism>
<proteinExistence type="inferred from homology"/>
<evidence type="ECO:0000256" key="1">
    <source>
        <dbReference type="ARBA" id="ARBA00009809"/>
    </source>
</evidence>
<dbReference type="InterPro" id="IPR001944">
    <property type="entry name" value="Glycoside_Hdrlase_35"/>
</dbReference>
<gene>
    <name evidence="4" type="ORF">C5E16_01845</name>
</gene>
<sequence length="736" mass="80288">MANTLDVHDRIALTSRAVLRDGAPWIPVSGEIHYSRVPRTRWRERLLLMKSAGVTVVSSYVIWLHHEPVRGEASFHDDLDLAAFVALCDELELHVMLRLGPWVHGEVRNGGFPDWVQESTTRLRTDDPGYLDLVRDWFSQLGAQLAPLCGPGSAIIGIQLENELYDQPEHLRTLKAIAREAGLTAPLYSATAWGGADLPAEDVLPVYSGYGDGFWVDADAPWDDTFRQHFFFSDVWDDPGVGSDVRGVDIGSVTPQERDETFPPATCELGGGMATTYHRRIVPAGEDIAGVANAKIGSGSAWQGYYMFAGGQNPRGPVPFQESHSTGYPNDLPTFDYDFHASVGSSGRLHRSHALLRQQHAFLDAFGEQLADMPATLPDTLPDGTGDTGTPRWALRSDGESGFVFINWHQAHIPLPVLRGIRFSITLPRRQVEWAPGPVDIAPGTIARWPFGLDLGGVPLHSATASALTLLDPSTLVLVAEPGLDAHIATGAHGKDIHTVDGERGGCITLHHDGATATILVIGRQDAERAWVLGRDTRRLLLCDDPLWMDGDDLIARASVAPRVEEWRDGHWASCAVTTDAETAPVVPVHFEMIAEAAEPAATYGSSGGRPSVPDDDAIAALAAEYRLTGLDASSDQTRRDLRIDWAGDVAQLVIRGRVVADRFWDGTPWHVDLDVLTRAGDDQATLRVLPLHRRSTVRIPADAEDRRRSEQGHVGTVDAITIECSALWTVERGTD</sequence>
<dbReference type="Gene3D" id="3.20.20.80">
    <property type="entry name" value="Glycosidases"/>
    <property type="match status" value="1"/>
</dbReference>
<dbReference type="EMBL" id="PSXY01000002">
    <property type="protein sequence ID" value="PPF71016.1"/>
    <property type="molecule type" value="Genomic_DNA"/>
</dbReference>
<evidence type="ECO:0000313" key="5">
    <source>
        <dbReference type="Proteomes" id="UP000239241"/>
    </source>
</evidence>
<dbReference type="AlphaFoldDB" id="A0A2S5VY11"/>
<evidence type="ECO:0000313" key="4">
    <source>
        <dbReference type="EMBL" id="PPF71016.1"/>
    </source>
</evidence>
<dbReference type="Pfam" id="PF01301">
    <property type="entry name" value="Glyco_hydro_35"/>
    <property type="match status" value="1"/>
</dbReference>
<dbReference type="PANTHER" id="PTHR23421">
    <property type="entry name" value="BETA-GALACTOSIDASE RELATED"/>
    <property type="match status" value="1"/>
</dbReference>
<feature type="domain" description="Glycoside hydrolase 35 catalytic" evidence="3">
    <location>
        <begin position="19"/>
        <end position="358"/>
    </location>
</feature>
<dbReference type="Proteomes" id="UP000239241">
    <property type="component" value="Unassembled WGS sequence"/>
</dbReference>
<dbReference type="GO" id="GO:0005975">
    <property type="term" value="P:carbohydrate metabolic process"/>
    <property type="evidence" value="ECO:0007669"/>
    <property type="project" value="InterPro"/>
</dbReference>
<dbReference type="SUPFAM" id="SSF51445">
    <property type="entry name" value="(Trans)glycosidases"/>
    <property type="match status" value="1"/>
</dbReference>
<comment type="similarity">
    <text evidence="1 2">Belongs to the glycosyl hydrolase 35 family.</text>
</comment>
<dbReference type="InterPro" id="IPR017853">
    <property type="entry name" value="GH"/>
</dbReference>
<protein>
    <submittedName>
        <fullName evidence="4">Beta-galactosidase</fullName>
    </submittedName>
</protein>
<name>A0A2S5VY11_9MICO</name>
<dbReference type="PRINTS" id="PR00742">
    <property type="entry name" value="GLHYDRLASE35"/>
</dbReference>
<reference evidence="4 5" key="1">
    <citation type="submission" date="2018-02" db="EMBL/GenBank/DDBJ databases">
        <title>Bacteriophage NCPPB3778 and a type I-E CRISPR drive the evolution of the US Biological Select Agent, Rathayibacter toxicus.</title>
        <authorList>
            <person name="Davis E.W.II."/>
            <person name="Tabima J.F."/>
            <person name="Weisberg A.J."/>
            <person name="Lopes L.D."/>
            <person name="Wiseman M.S."/>
            <person name="Wiseman M.S."/>
            <person name="Pupko T."/>
            <person name="Belcher M.S."/>
            <person name="Sechler A.J."/>
            <person name="Tancos M.A."/>
            <person name="Schroeder B.K."/>
            <person name="Murray T.D."/>
            <person name="Luster D.G."/>
            <person name="Schneider W.L."/>
            <person name="Rogers E."/>
            <person name="Andreote F.D."/>
            <person name="Grunwald N.J."/>
            <person name="Putnam M.L."/>
            <person name="Chang J.H."/>
        </authorList>
    </citation>
    <scope>NUCLEOTIDE SEQUENCE [LARGE SCALE GENOMIC DNA]</scope>
    <source>
        <strain evidence="4 5">AY1B3</strain>
    </source>
</reference>
<comment type="caution">
    <text evidence="4">The sequence shown here is derived from an EMBL/GenBank/DDBJ whole genome shotgun (WGS) entry which is preliminary data.</text>
</comment>
<accession>A0A2S5VY11</accession>
<evidence type="ECO:0000256" key="2">
    <source>
        <dbReference type="RuleBase" id="RU003679"/>
    </source>
</evidence>
<dbReference type="InterPro" id="IPR031330">
    <property type="entry name" value="Gly_Hdrlase_35_cat"/>
</dbReference>
<evidence type="ECO:0000259" key="3">
    <source>
        <dbReference type="Pfam" id="PF01301"/>
    </source>
</evidence>
<dbReference type="RefSeq" id="WP_104289314.1">
    <property type="nucleotide sequence ID" value="NZ_PSXY01000002.1"/>
</dbReference>